<feature type="compositionally biased region" description="Pro residues" evidence="1">
    <location>
        <begin position="247"/>
        <end position="265"/>
    </location>
</feature>
<feature type="region of interest" description="Disordered" evidence="1">
    <location>
        <begin position="231"/>
        <end position="275"/>
    </location>
</feature>
<feature type="compositionally biased region" description="Low complexity" evidence="1">
    <location>
        <begin position="266"/>
        <end position="275"/>
    </location>
</feature>
<keyword evidence="2" id="KW-0732">Signal</keyword>
<reference evidence="3" key="1">
    <citation type="submission" date="2021-06" db="EMBL/GenBank/DDBJ databases">
        <title>Direct submission.</title>
        <authorList>
            <person name="Lee C.-S."/>
            <person name="Jin L."/>
        </authorList>
    </citation>
    <scope>NUCLEOTIDE SEQUENCE</scope>
    <source>
        <strain evidence="3">Con5</strain>
    </source>
</reference>
<dbReference type="EMBL" id="CP076361">
    <property type="protein sequence ID" value="QWK90219.1"/>
    <property type="molecule type" value="Genomic_DNA"/>
</dbReference>
<dbReference type="Proteomes" id="UP000679352">
    <property type="component" value="Chromosome"/>
</dbReference>
<evidence type="ECO:0000256" key="2">
    <source>
        <dbReference type="SAM" id="SignalP"/>
    </source>
</evidence>
<gene>
    <name evidence="3" type="ORF">KM031_15570</name>
</gene>
<evidence type="ECO:0000256" key="1">
    <source>
        <dbReference type="SAM" id="MobiDB-lite"/>
    </source>
</evidence>
<dbReference type="AlphaFoldDB" id="A0A975P5H4"/>
<accession>A0A975P5H4</accession>
<dbReference type="KEGG" id="gfu:KM031_15570"/>
<dbReference type="RefSeq" id="WP_215504534.1">
    <property type="nucleotide sequence ID" value="NZ_CP076361.1"/>
</dbReference>
<name>A0A975P5H4_9RHOB</name>
<keyword evidence="4" id="KW-1185">Reference proteome</keyword>
<sequence length="275" mass="27587">MIQIPVPAALGLAAVLTLLSAAAHAADLQPCDTSIAGQTQSFVYDPDSPTLKDSLSLRERLYGERGAITCPGLVTLRVMTPEMTDAERAPFCLQWDAQGKTYIGYDIGSRDAWLTCRKPSRSFCERVNRSKTAAGRLAGQTADFALGMGTQAVLHPSGAVAVQGPAAVIGEKLVALGSTALSGVSAPAALGAVAVTAVAVGGAVYICSDSGAEAAAVAAAPVAAPAAGLPISGLPAEEVPGSDLPEGVPPAPLPEPAPIPQPGVPAQPQAPAQPD</sequence>
<feature type="chain" id="PRO_5036986661" evidence="2">
    <location>
        <begin position="26"/>
        <end position="275"/>
    </location>
</feature>
<protein>
    <submittedName>
        <fullName evidence="3">Uncharacterized protein</fullName>
    </submittedName>
</protein>
<proteinExistence type="predicted"/>
<feature type="signal peptide" evidence="2">
    <location>
        <begin position="1"/>
        <end position="25"/>
    </location>
</feature>
<evidence type="ECO:0000313" key="4">
    <source>
        <dbReference type="Proteomes" id="UP000679352"/>
    </source>
</evidence>
<organism evidence="3 4">
    <name type="scientific">Gemmobacter fulvus</name>
    <dbReference type="NCBI Taxonomy" id="2840474"/>
    <lineage>
        <taxon>Bacteria</taxon>
        <taxon>Pseudomonadati</taxon>
        <taxon>Pseudomonadota</taxon>
        <taxon>Alphaproteobacteria</taxon>
        <taxon>Rhodobacterales</taxon>
        <taxon>Paracoccaceae</taxon>
        <taxon>Gemmobacter</taxon>
    </lineage>
</organism>
<evidence type="ECO:0000313" key="3">
    <source>
        <dbReference type="EMBL" id="QWK90219.1"/>
    </source>
</evidence>